<dbReference type="AlphaFoldDB" id="A0A0C3EDH5"/>
<reference evidence="3 4" key="1">
    <citation type="submission" date="2014-04" db="EMBL/GenBank/DDBJ databases">
        <authorList>
            <consortium name="DOE Joint Genome Institute"/>
            <person name="Kuo A."/>
            <person name="Kohler A."/>
            <person name="Nagy L.G."/>
            <person name="Floudas D."/>
            <person name="Copeland A."/>
            <person name="Barry K.W."/>
            <person name="Cichocki N."/>
            <person name="Veneault-Fourrey C."/>
            <person name="LaButti K."/>
            <person name="Lindquist E.A."/>
            <person name="Lipzen A."/>
            <person name="Lundell T."/>
            <person name="Morin E."/>
            <person name="Murat C."/>
            <person name="Sun H."/>
            <person name="Tunlid A."/>
            <person name="Henrissat B."/>
            <person name="Grigoriev I.V."/>
            <person name="Hibbett D.S."/>
            <person name="Martin F."/>
            <person name="Nordberg H.P."/>
            <person name="Cantor M.N."/>
            <person name="Hua S.X."/>
        </authorList>
    </citation>
    <scope>NUCLEOTIDE SEQUENCE [LARGE SCALE GENOMIC DNA]</scope>
    <source>
        <strain evidence="3 4">Foug A</strain>
    </source>
</reference>
<dbReference type="EMBL" id="KN822004">
    <property type="protein sequence ID" value="KIM70715.1"/>
    <property type="molecule type" value="Genomic_DNA"/>
</dbReference>
<evidence type="ECO:0008006" key="5">
    <source>
        <dbReference type="Google" id="ProtNLM"/>
    </source>
</evidence>
<name>A0A0C3EDH5_9AGAM</name>
<feature type="compositionally biased region" description="Acidic residues" evidence="1">
    <location>
        <begin position="515"/>
        <end position="528"/>
    </location>
</feature>
<dbReference type="InParanoid" id="A0A0C3EDH5"/>
<feature type="region of interest" description="Disordered" evidence="1">
    <location>
        <begin position="1"/>
        <end position="24"/>
    </location>
</feature>
<dbReference type="STRING" id="1036808.A0A0C3EDH5"/>
<proteinExistence type="predicted"/>
<keyword evidence="2" id="KW-0472">Membrane</keyword>
<evidence type="ECO:0000256" key="2">
    <source>
        <dbReference type="SAM" id="Phobius"/>
    </source>
</evidence>
<keyword evidence="4" id="KW-1185">Reference proteome</keyword>
<dbReference type="InterPro" id="IPR036047">
    <property type="entry name" value="F-box-like_dom_sf"/>
</dbReference>
<feature type="region of interest" description="Disordered" evidence="1">
    <location>
        <begin position="210"/>
        <end position="238"/>
    </location>
</feature>
<accession>A0A0C3EDH5</accession>
<protein>
    <recommendedName>
        <fullName evidence="5">F-box domain-containing protein</fullName>
    </recommendedName>
</protein>
<dbReference type="OrthoDB" id="3220023at2759"/>
<gene>
    <name evidence="3" type="ORF">SCLCIDRAFT_1206875</name>
</gene>
<dbReference type="SUPFAM" id="SSF81383">
    <property type="entry name" value="F-box domain"/>
    <property type="match status" value="1"/>
</dbReference>
<organism evidence="3 4">
    <name type="scientific">Scleroderma citrinum Foug A</name>
    <dbReference type="NCBI Taxonomy" id="1036808"/>
    <lineage>
        <taxon>Eukaryota</taxon>
        <taxon>Fungi</taxon>
        <taxon>Dikarya</taxon>
        <taxon>Basidiomycota</taxon>
        <taxon>Agaricomycotina</taxon>
        <taxon>Agaricomycetes</taxon>
        <taxon>Agaricomycetidae</taxon>
        <taxon>Boletales</taxon>
        <taxon>Sclerodermatineae</taxon>
        <taxon>Sclerodermataceae</taxon>
        <taxon>Scleroderma</taxon>
    </lineage>
</organism>
<dbReference type="HOGENOM" id="CLU_011993_0_0_1"/>
<evidence type="ECO:0000256" key="1">
    <source>
        <dbReference type="SAM" id="MobiDB-lite"/>
    </source>
</evidence>
<evidence type="ECO:0000313" key="4">
    <source>
        <dbReference type="Proteomes" id="UP000053989"/>
    </source>
</evidence>
<keyword evidence="2" id="KW-0812">Transmembrane</keyword>
<feature type="compositionally biased region" description="Low complexity" evidence="1">
    <location>
        <begin position="11"/>
        <end position="24"/>
    </location>
</feature>
<feature type="compositionally biased region" description="Basic residues" evidence="1">
    <location>
        <begin position="1"/>
        <end position="10"/>
    </location>
</feature>
<feature type="region of interest" description="Disordered" evidence="1">
    <location>
        <begin position="503"/>
        <end position="539"/>
    </location>
</feature>
<keyword evidence="2" id="KW-1133">Transmembrane helix</keyword>
<evidence type="ECO:0000313" key="3">
    <source>
        <dbReference type="EMBL" id="KIM70715.1"/>
    </source>
</evidence>
<feature type="transmembrane region" description="Helical" evidence="2">
    <location>
        <begin position="687"/>
        <end position="714"/>
    </location>
</feature>
<dbReference type="Proteomes" id="UP000053989">
    <property type="component" value="Unassembled WGS sequence"/>
</dbReference>
<reference evidence="4" key="2">
    <citation type="submission" date="2015-01" db="EMBL/GenBank/DDBJ databases">
        <title>Evolutionary Origins and Diversification of the Mycorrhizal Mutualists.</title>
        <authorList>
            <consortium name="DOE Joint Genome Institute"/>
            <consortium name="Mycorrhizal Genomics Consortium"/>
            <person name="Kohler A."/>
            <person name="Kuo A."/>
            <person name="Nagy L.G."/>
            <person name="Floudas D."/>
            <person name="Copeland A."/>
            <person name="Barry K.W."/>
            <person name="Cichocki N."/>
            <person name="Veneault-Fourrey C."/>
            <person name="LaButti K."/>
            <person name="Lindquist E.A."/>
            <person name="Lipzen A."/>
            <person name="Lundell T."/>
            <person name="Morin E."/>
            <person name="Murat C."/>
            <person name="Riley R."/>
            <person name="Ohm R."/>
            <person name="Sun H."/>
            <person name="Tunlid A."/>
            <person name="Henrissat B."/>
            <person name="Grigoriev I.V."/>
            <person name="Hibbett D.S."/>
            <person name="Martin F."/>
        </authorList>
    </citation>
    <scope>NUCLEOTIDE SEQUENCE [LARGE SCALE GENOMIC DNA]</scope>
    <source>
        <strain evidence="4">Foug A</strain>
    </source>
</reference>
<sequence length="716" mass="79876">MANPKKKQKRTVSNSSNGSPSTSTLTCLPLELLSEVLLYTCSPSTVLAVSHTCSFLYRTLVLNPTASFIWRGVRTTCKPRPLPAPTSAWKGTEAEYAAFVFSKGLCEICKKETRSLYVSFAARVRLCSSYACRKKFLVHNLIDVTTIIQTAEHPIWLPSIESTRCFSPNSCVHSDWPENGTVLLRKSEWEKSKSEWTVYVVAEASAKTTRETQVPNAAAPEQPPATASEQGESAEPPLRRDNMLTAYRDKIARFKEIMSLSVQLLEWKYMYERTVKDTRLANETWAKDLASREGWNAADLLSCPAYSAMSGHFTRLMDVMTDKLFYPIQPIVESQLLAMKEHHERAAAEKAYRTRLTSVKSLYERMKSKGTTVLPPLSIFLELPSVRAIRGRPNPRATPMQKDGSLGGLNDNELVTSLIKSDISAWVDSARTELLKELGFPNGWRSASSTKLNPLYRVTAKFLCTRCVDGGVNEKTKMQGCLGFSDVCAHVCRTTKRNTARAAGQMINGNGTQGEDGDNGTTDVDDGAQDATTKKRRKRKSNELDWRVGVFKRDDKAIALINRVLFKLRLSAEYPFTILLIETLARRIRCLSCKSGVVMDFQNAIGHCHRHESMQILLLPPGVDTSTFEPGLASRLLDKKPLTRKIVNEANYGCSHCVKVGEDDATGKGGVRPMTGNGLRSHIKAKWVVNCFHSIQALPSFVYILSILLAYFAWSW</sequence>